<keyword evidence="7" id="KW-0998">Cell outer membrane</keyword>
<dbReference type="HOGENOM" id="CLU_562347_0_0_0"/>
<evidence type="ECO:0000313" key="9">
    <source>
        <dbReference type="Proteomes" id="UP000007382"/>
    </source>
</evidence>
<evidence type="ECO:0000256" key="4">
    <source>
        <dbReference type="ARBA" id="ARBA00022452"/>
    </source>
</evidence>
<gene>
    <name evidence="8" type="ordered locus">LFE_0423</name>
</gene>
<name>I0ILJ5_LEPFC</name>
<dbReference type="PANTHER" id="PTHR30026">
    <property type="entry name" value="OUTER MEMBRANE PROTEIN TOLC"/>
    <property type="match status" value="1"/>
</dbReference>
<comment type="subcellular location">
    <subcellularLocation>
        <location evidence="1">Cell outer membrane</location>
    </subcellularLocation>
</comment>
<keyword evidence="4" id="KW-1134">Transmembrane beta strand</keyword>
<protein>
    <submittedName>
        <fullName evidence="8">Putative outer membrane efflux protein</fullName>
    </submittedName>
</protein>
<dbReference type="Pfam" id="PF02321">
    <property type="entry name" value="OEP"/>
    <property type="match status" value="2"/>
</dbReference>
<dbReference type="PATRIC" id="fig|1162668.3.peg.494"/>
<dbReference type="AlphaFoldDB" id="I0ILJ5"/>
<dbReference type="GO" id="GO:0015562">
    <property type="term" value="F:efflux transmembrane transporter activity"/>
    <property type="evidence" value="ECO:0007669"/>
    <property type="project" value="InterPro"/>
</dbReference>
<evidence type="ECO:0000256" key="7">
    <source>
        <dbReference type="ARBA" id="ARBA00023237"/>
    </source>
</evidence>
<dbReference type="RefSeq" id="WP_014448637.1">
    <property type="nucleotide sequence ID" value="NC_017094.1"/>
</dbReference>
<reference evidence="9" key="2">
    <citation type="submission" date="2012-03" db="EMBL/GenBank/DDBJ databases">
        <title>The complete genome sequence of the pioneer microbe on fresh volcanic deposit, Leptospirillum ferrooxidans strain C2-3.</title>
        <authorList>
            <person name="Fujimura R."/>
            <person name="Sato Y."/>
            <person name="Nishizawa T."/>
            <person name="Nanba K."/>
            <person name="Oshima K."/>
            <person name="Hattori M."/>
            <person name="Kamijo T."/>
            <person name="Ohta H."/>
        </authorList>
    </citation>
    <scope>NUCLEOTIDE SEQUENCE [LARGE SCALE GENOMIC DNA]</scope>
    <source>
        <strain evidence="9">C2-3</strain>
    </source>
</reference>
<dbReference type="Proteomes" id="UP000007382">
    <property type="component" value="Chromosome"/>
</dbReference>
<evidence type="ECO:0000256" key="6">
    <source>
        <dbReference type="ARBA" id="ARBA00023136"/>
    </source>
</evidence>
<comment type="similarity">
    <text evidence="2">Belongs to the outer membrane factor (OMF) (TC 1.B.17) family.</text>
</comment>
<dbReference type="EMBL" id="AP012342">
    <property type="protein sequence ID" value="BAM06144.1"/>
    <property type="molecule type" value="Genomic_DNA"/>
</dbReference>
<keyword evidence="5" id="KW-0812">Transmembrane</keyword>
<organism evidence="8 9">
    <name type="scientific">Leptospirillum ferrooxidans (strain C2-3)</name>
    <dbReference type="NCBI Taxonomy" id="1162668"/>
    <lineage>
        <taxon>Bacteria</taxon>
        <taxon>Pseudomonadati</taxon>
        <taxon>Nitrospirota</taxon>
        <taxon>Nitrospiria</taxon>
        <taxon>Nitrospirales</taxon>
        <taxon>Nitrospiraceae</taxon>
        <taxon>Leptospirillum</taxon>
    </lineage>
</organism>
<dbReference type="SUPFAM" id="SSF56954">
    <property type="entry name" value="Outer membrane efflux proteins (OEP)"/>
    <property type="match status" value="1"/>
</dbReference>
<accession>I0ILJ5</accession>
<reference evidence="8 9" key="1">
    <citation type="journal article" date="2012" name="J. Bacteriol.">
        <title>Complete Genome Sequence of Leptospirillum ferrooxidans Strain C2-3, Isolated from a Fresh Volcanic Ash Deposit on the Island of Miyake, Japan.</title>
        <authorList>
            <person name="Fujimura R."/>
            <person name="Sato Y."/>
            <person name="Nishizawa T."/>
            <person name="Oshima K."/>
            <person name="Kim S.-W."/>
            <person name="Hattori M."/>
            <person name="Kamijo T."/>
            <person name="Ohta H."/>
        </authorList>
    </citation>
    <scope>NUCLEOTIDE SEQUENCE [LARGE SCALE GENOMIC DNA]</scope>
    <source>
        <strain evidence="8 9">C2-3</strain>
    </source>
</reference>
<dbReference type="InterPro" id="IPR003423">
    <property type="entry name" value="OMP_efflux"/>
</dbReference>
<dbReference type="GO" id="GO:0009279">
    <property type="term" value="C:cell outer membrane"/>
    <property type="evidence" value="ECO:0007669"/>
    <property type="project" value="UniProtKB-SubCell"/>
</dbReference>
<dbReference type="InterPro" id="IPR051906">
    <property type="entry name" value="TolC-like"/>
</dbReference>
<evidence type="ECO:0000313" key="8">
    <source>
        <dbReference type="EMBL" id="BAM06144.1"/>
    </source>
</evidence>
<dbReference type="PANTHER" id="PTHR30026:SF20">
    <property type="entry name" value="OUTER MEMBRANE PROTEIN TOLC"/>
    <property type="match status" value="1"/>
</dbReference>
<proteinExistence type="inferred from homology"/>
<dbReference type="GO" id="GO:1990281">
    <property type="term" value="C:efflux pump complex"/>
    <property type="evidence" value="ECO:0007669"/>
    <property type="project" value="TreeGrafter"/>
</dbReference>
<dbReference type="KEGG" id="lfc:LFE_0423"/>
<keyword evidence="6" id="KW-0472">Membrane</keyword>
<dbReference type="STRING" id="1162668.LFE_0423"/>
<evidence type="ECO:0000256" key="3">
    <source>
        <dbReference type="ARBA" id="ARBA00022448"/>
    </source>
</evidence>
<evidence type="ECO:0000256" key="2">
    <source>
        <dbReference type="ARBA" id="ARBA00007613"/>
    </source>
</evidence>
<dbReference type="OrthoDB" id="9815517at2"/>
<dbReference type="eggNOG" id="COG1538">
    <property type="taxonomic scope" value="Bacteria"/>
</dbReference>
<evidence type="ECO:0000256" key="1">
    <source>
        <dbReference type="ARBA" id="ARBA00004442"/>
    </source>
</evidence>
<keyword evidence="9" id="KW-1185">Reference proteome</keyword>
<sequence length="485" mass="52728">MNNEIRSVPKISIPMISFRILIAGLILGMIGQVSCAGALTLSEAVSRALSKNPALLESSLSGEIMHARKVQAMGAWLPAMSVSESAISTTNPLNAFGLLLNEGVVQAGQLSNVNELNNPSVTQAFGFAAVVSETVFQGGKRYFTYQATTKGEQQAGLELRRAREKLISDVTKAYFNVVIAEKKVRVIDRERAAVQSSLSRATESFGEGGIDKTMFDEAKLKSQSVALSYFRAKKAVEISKMKLARLMGVSSGDLEGSLARERFSLPPGGIQWARSVVERYSSSNSQLVSGQALLHRPDYQASVMGVKSESSLLSAAHSGFWPALSAQGIFNEYAQGINTWGKQDYTVMGTLSWSILNGLSDKEESERSHARLRQALYSRQDLKSKIAYEVAKARSDAKVLESTLEFDQQKVNIRSEEEQVEKDRVSQGIDPPLMLLEADVRLADARLVYLSDKVALMDSGVDLLLATGDLDERGMVPGAMEVSGK</sequence>
<dbReference type="GO" id="GO:0015288">
    <property type="term" value="F:porin activity"/>
    <property type="evidence" value="ECO:0007669"/>
    <property type="project" value="TreeGrafter"/>
</dbReference>
<evidence type="ECO:0000256" key="5">
    <source>
        <dbReference type="ARBA" id="ARBA00022692"/>
    </source>
</evidence>
<dbReference type="Gene3D" id="1.20.1600.10">
    <property type="entry name" value="Outer membrane efflux proteins (OEP)"/>
    <property type="match status" value="1"/>
</dbReference>
<keyword evidence="3" id="KW-0813">Transport</keyword>